<evidence type="ECO:0000256" key="2">
    <source>
        <dbReference type="ARBA" id="ARBA00023125"/>
    </source>
</evidence>
<dbReference type="InterPro" id="IPR014710">
    <property type="entry name" value="RmlC-like_jellyroll"/>
</dbReference>
<dbReference type="Pfam" id="PF12833">
    <property type="entry name" value="HTH_18"/>
    <property type="match status" value="1"/>
</dbReference>
<name>A0A1G8DWG7_9SPHI</name>
<dbReference type="PANTHER" id="PTHR43280:SF2">
    <property type="entry name" value="HTH-TYPE TRANSCRIPTIONAL REGULATOR EXSA"/>
    <property type="match status" value="1"/>
</dbReference>
<dbReference type="GO" id="GO:0043565">
    <property type="term" value="F:sequence-specific DNA binding"/>
    <property type="evidence" value="ECO:0007669"/>
    <property type="project" value="InterPro"/>
</dbReference>
<dbReference type="EMBL" id="FNCG01000011">
    <property type="protein sequence ID" value="SDH61779.1"/>
    <property type="molecule type" value="Genomic_DNA"/>
</dbReference>
<keyword evidence="2 5" id="KW-0238">DNA-binding</keyword>
<dbReference type="Gene3D" id="1.10.10.60">
    <property type="entry name" value="Homeodomain-like"/>
    <property type="match status" value="2"/>
</dbReference>
<keyword evidence="3" id="KW-0804">Transcription</keyword>
<dbReference type="Gene3D" id="2.60.120.10">
    <property type="entry name" value="Jelly Rolls"/>
    <property type="match status" value="1"/>
</dbReference>
<dbReference type="InterPro" id="IPR011051">
    <property type="entry name" value="RmlC_Cupin_sf"/>
</dbReference>
<proteinExistence type="predicted"/>
<evidence type="ECO:0000313" key="6">
    <source>
        <dbReference type="Proteomes" id="UP000199705"/>
    </source>
</evidence>
<dbReference type="STRING" id="551996.SAMN05192573_11143"/>
<evidence type="ECO:0000256" key="1">
    <source>
        <dbReference type="ARBA" id="ARBA00023015"/>
    </source>
</evidence>
<evidence type="ECO:0000259" key="4">
    <source>
        <dbReference type="PROSITE" id="PS01124"/>
    </source>
</evidence>
<dbReference type="SUPFAM" id="SSF51182">
    <property type="entry name" value="RmlC-like cupins"/>
    <property type="match status" value="1"/>
</dbReference>
<protein>
    <submittedName>
        <fullName evidence="5">AraC-type DNA-binding protein</fullName>
    </submittedName>
</protein>
<dbReference type="InterPro" id="IPR009057">
    <property type="entry name" value="Homeodomain-like_sf"/>
</dbReference>
<keyword evidence="6" id="KW-1185">Reference proteome</keyword>
<reference evidence="6" key="1">
    <citation type="submission" date="2016-10" db="EMBL/GenBank/DDBJ databases">
        <authorList>
            <person name="Varghese N."/>
            <person name="Submissions S."/>
        </authorList>
    </citation>
    <scope>NUCLEOTIDE SEQUENCE [LARGE SCALE GENOMIC DNA]</scope>
    <source>
        <strain evidence="6">Gh-67</strain>
    </source>
</reference>
<dbReference type="AlphaFoldDB" id="A0A1G8DWG7"/>
<dbReference type="InterPro" id="IPR018060">
    <property type="entry name" value="HTH_AraC"/>
</dbReference>
<dbReference type="PANTHER" id="PTHR43280">
    <property type="entry name" value="ARAC-FAMILY TRANSCRIPTIONAL REGULATOR"/>
    <property type="match status" value="1"/>
</dbReference>
<feature type="domain" description="HTH araC/xylS-type" evidence="4">
    <location>
        <begin position="190"/>
        <end position="288"/>
    </location>
</feature>
<dbReference type="PRINTS" id="PR00032">
    <property type="entry name" value="HTHARAC"/>
</dbReference>
<dbReference type="InterPro" id="IPR020449">
    <property type="entry name" value="Tscrpt_reg_AraC-type_HTH"/>
</dbReference>
<dbReference type="PROSITE" id="PS01124">
    <property type="entry name" value="HTH_ARAC_FAMILY_2"/>
    <property type="match status" value="1"/>
</dbReference>
<dbReference type="RefSeq" id="WP_091171146.1">
    <property type="nucleotide sequence ID" value="NZ_FNCG01000011.1"/>
</dbReference>
<organism evidence="5 6">
    <name type="scientific">Mucilaginibacter gossypii</name>
    <dbReference type="NCBI Taxonomy" id="551996"/>
    <lineage>
        <taxon>Bacteria</taxon>
        <taxon>Pseudomonadati</taxon>
        <taxon>Bacteroidota</taxon>
        <taxon>Sphingobacteriia</taxon>
        <taxon>Sphingobacteriales</taxon>
        <taxon>Sphingobacteriaceae</taxon>
        <taxon>Mucilaginibacter</taxon>
    </lineage>
</organism>
<accession>A0A1G8DWG7</accession>
<dbReference type="Proteomes" id="UP000199705">
    <property type="component" value="Unassembled WGS sequence"/>
</dbReference>
<dbReference type="SUPFAM" id="SSF46689">
    <property type="entry name" value="Homeodomain-like"/>
    <property type="match status" value="2"/>
</dbReference>
<dbReference type="SMART" id="SM00342">
    <property type="entry name" value="HTH_ARAC"/>
    <property type="match status" value="1"/>
</dbReference>
<gene>
    <name evidence="5" type="ORF">SAMN05192573_11143</name>
</gene>
<evidence type="ECO:0000256" key="3">
    <source>
        <dbReference type="ARBA" id="ARBA00023163"/>
    </source>
</evidence>
<sequence length="291" mass="33898">MKPILAVLSDGVQSDDLFVAREVKLPFFSSEFHFHEECQLVHIVKGSGKRIIGDLVDYFESGELIFLGSNIPHVWHNTQEQPNEDDPEHYAHSLSIHFNPSKLLMNLSAFGNIRKVELFLSKAQRGMELKGKSRDMVIKLMYQIVQQEGLQRIITLLEILNIMSADPEHNLLASINYINYYQYHDSKRMDQVFKYIFDNFREDISLNTIADVANMNTFAFCRFFKARTQKSFTQFVNETRIGYACKLLSNKDYSITDIAYECGFNNVSNFNRFFKVIKKVSPRQYRNQILS</sequence>
<evidence type="ECO:0000313" key="5">
    <source>
        <dbReference type="EMBL" id="SDH61779.1"/>
    </source>
</evidence>
<dbReference type="GO" id="GO:0003700">
    <property type="term" value="F:DNA-binding transcription factor activity"/>
    <property type="evidence" value="ECO:0007669"/>
    <property type="project" value="InterPro"/>
</dbReference>
<keyword evidence="1" id="KW-0805">Transcription regulation</keyword>